<gene>
    <name evidence="2" type="ORF">HNQ36_000502</name>
</gene>
<sequence>MTRFDVASLTIEGLLERYAQLSIRQGAAADLVKTSLVNRLGDQIYEISKELKRRPDDRGRALMKLFDHPNVQVRLNAARSLMSVFPEEARQQIQAIANSGSYPQSIDAGLYLSSLDGELSDLLRR</sequence>
<dbReference type="SUPFAM" id="SSF48371">
    <property type="entry name" value="ARM repeat"/>
    <property type="match status" value="1"/>
</dbReference>
<dbReference type="Gene3D" id="1.25.40.70">
    <property type="entry name" value="Phosphatidylinositol 3-kinase, accessory domain (PIK)"/>
    <property type="match status" value="1"/>
</dbReference>
<evidence type="ECO:0000313" key="2">
    <source>
        <dbReference type="EMBL" id="MBB5050554.1"/>
    </source>
</evidence>
<organism evidence="2 3">
    <name type="scientific">Afipia massiliensis</name>
    <dbReference type="NCBI Taxonomy" id="211460"/>
    <lineage>
        <taxon>Bacteria</taxon>
        <taxon>Pseudomonadati</taxon>
        <taxon>Pseudomonadota</taxon>
        <taxon>Alphaproteobacteria</taxon>
        <taxon>Hyphomicrobiales</taxon>
        <taxon>Nitrobacteraceae</taxon>
        <taxon>Afipia</taxon>
    </lineage>
</organism>
<dbReference type="InterPro" id="IPR016024">
    <property type="entry name" value="ARM-type_fold"/>
</dbReference>
<dbReference type="AlphaFoldDB" id="A0A840MVT6"/>
<protein>
    <submittedName>
        <fullName evidence="2">Enoyl reductase-like protein</fullName>
    </submittedName>
</protein>
<dbReference type="InterPro" id="IPR042236">
    <property type="entry name" value="PI3K_accessory_sf"/>
</dbReference>
<dbReference type="Proteomes" id="UP000521227">
    <property type="component" value="Unassembled WGS sequence"/>
</dbReference>
<dbReference type="RefSeq" id="WP_184082364.1">
    <property type="nucleotide sequence ID" value="NZ_JACHIJ010000001.1"/>
</dbReference>
<proteinExistence type="predicted"/>
<dbReference type="InterPro" id="IPR018568">
    <property type="entry name" value="DUF2019"/>
</dbReference>
<dbReference type="Pfam" id="PF09450">
    <property type="entry name" value="DUF2019"/>
    <property type="match status" value="1"/>
</dbReference>
<accession>A0A840MVT6</accession>
<reference evidence="2 3" key="1">
    <citation type="submission" date="2020-08" db="EMBL/GenBank/DDBJ databases">
        <title>Genomic Encyclopedia of Type Strains, Phase IV (KMG-IV): sequencing the most valuable type-strain genomes for metagenomic binning, comparative biology and taxonomic classification.</title>
        <authorList>
            <person name="Goeker M."/>
        </authorList>
    </citation>
    <scope>NUCLEOTIDE SEQUENCE [LARGE SCALE GENOMIC DNA]</scope>
    <source>
        <strain evidence="2 3">DSM 17498</strain>
    </source>
</reference>
<dbReference type="EMBL" id="JACHIJ010000001">
    <property type="protein sequence ID" value="MBB5050554.1"/>
    <property type="molecule type" value="Genomic_DNA"/>
</dbReference>
<comment type="caution">
    <text evidence="2">The sequence shown here is derived from an EMBL/GenBank/DDBJ whole genome shotgun (WGS) entry which is preliminary data.</text>
</comment>
<evidence type="ECO:0000313" key="3">
    <source>
        <dbReference type="Proteomes" id="UP000521227"/>
    </source>
</evidence>
<feature type="domain" description="DUF2019" evidence="1">
    <location>
        <begin position="14"/>
        <end position="116"/>
    </location>
</feature>
<name>A0A840MVT6_9BRAD</name>
<evidence type="ECO:0000259" key="1">
    <source>
        <dbReference type="Pfam" id="PF09450"/>
    </source>
</evidence>